<proteinExistence type="inferred from homology"/>
<keyword evidence="8" id="KW-1185">Reference proteome</keyword>
<evidence type="ECO:0000256" key="2">
    <source>
        <dbReference type="ARBA" id="ARBA00006824"/>
    </source>
</evidence>
<dbReference type="InterPro" id="IPR007248">
    <property type="entry name" value="Mpv17_PMP22"/>
</dbReference>
<keyword evidence="3 6" id="KW-0812">Transmembrane</keyword>
<dbReference type="PANTHER" id="PTHR11266:SF116">
    <property type="entry name" value="MPV17-LIKE PROTEIN"/>
    <property type="match status" value="1"/>
</dbReference>
<keyword evidence="5 6" id="KW-0472">Membrane</keyword>
<dbReference type="EMBL" id="CAICTM010001690">
    <property type="protein sequence ID" value="CAB9525550.1"/>
    <property type="molecule type" value="Genomic_DNA"/>
</dbReference>
<evidence type="ECO:0000256" key="1">
    <source>
        <dbReference type="ARBA" id="ARBA00004141"/>
    </source>
</evidence>
<protein>
    <submittedName>
        <fullName evidence="7">Mpv17 / PMP22 family</fullName>
    </submittedName>
</protein>
<name>A0A9N8HUS4_9STRA</name>
<sequence length="176" mass="19311">MLLKKAFQAALQSSCIMTVADVGTQWIVEGKNFSSDYDGTRTCRWTMAGFLHGPYFFAGFSMVDQRLGAATSLKVVAQKTAIAQFVLFPPYLVALFGLMGVLERHPNILDKIQAKVPEAFLSGCIYWPVANGINFALIPASLRVPYVASAAGLWNCYLSWENARDSGGKESEDETQ</sequence>
<dbReference type="GO" id="GO:0005737">
    <property type="term" value="C:cytoplasm"/>
    <property type="evidence" value="ECO:0007669"/>
    <property type="project" value="TreeGrafter"/>
</dbReference>
<dbReference type="GO" id="GO:0016020">
    <property type="term" value="C:membrane"/>
    <property type="evidence" value="ECO:0007669"/>
    <property type="project" value="UniProtKB-SubCell"/>
</dbReference>
<evidence type="ECO:0000256" key="6">
    <source>
        <dbReference type="RuleBase" id="RU363053"/>
    </source>
</evidence>
<keyword evidence="4 6" id="KW-1133">Transmembrane helix</keyword>
<dbReference type="Pfam" id="PF04117">
    <property type="entry name" value="Mpv17_PMP22"/>
    <property type="match status" value="1"/>
</dbReference>
<dbReference type="OrthoDB" id="10267969at2759"/>
<reference evidence="7" key="1">
    <citation type="submission" date="2020-06" db="EMBL/GenBank/DDBJ databases">
        <authorList>
            <consortium name="Plant Systems Biology data submission"/>
        </authorList>
    </citation>
    <scope>NUCLEOTIDE SEQUENCE</scope>
    <source>
        <strain evidence="7">D6</strain>
    </source>
</reference>
<gene>
    <name evidence="7" type="ORF">SEMRO_1692_G291530.1</name>
</gene>
<comment type="caution">
    <text evidence="7">The sequence shown here is derived from an EMBL/GenBank/DDBJ whole genome shotgun (WGS) entry which is preliminary data.</text>
</comment>
<comment type="subcellular location">
    <subcellularLocation>
        <location evidence="1">Membrane</location>
        <topology evidence="1">Multi-pass membrane protein</topology>
    </subcellularLocation>
</comment>
<accession>A0A9N8HUS4</accession>
<evidence type="ECO:0000256" key="5">
    <source>
        <dbReference type="ARBA" id="ARBA00023136"/>
    </source>
</evidence>
<evidence type="ECO:0000313" key="8">
    <source>
        <dbReference type="Proteomes" id="UP001153069"/>
    </source>
</evidence>
<evidence type="ECO:0000256" key="4">
    <source>
        <dbReference type="ARBA" id="ARBA00022989"/>
    </source>
</evidence>
<comment type="caution">
    <text evidence="6">Lacks conserved residue(s) required for the propagation of feature annotation.</text>
</comment>
<evidence type="ECO:0000313" key="7">
    <source>
        <dbReference type="EMBL" id="CAB9525550.1"/>
    </source>
</evidence>
<comment type="similarity">
    <text evidence="2 6">Belongs to the peroxisomal membrane protein PXMP2/4 family.</text>
</comment>
<dbReference type="PANTHER" id="PTHR11266">
    <property type="entry name" value="PEROXISOMAL MEMBRANE PROTEIN 2, PXMP2 MPV17"/>
    <property type="match status" value="1"/>
</dbReference>
<dbReference type="AlphaFoldDB" id="A0A9N8HUS4"/>
<organism evidence="7 8">
    <name type="scientific">Seminavis robusta</name>
    <dbReference type="NCBI Taxonomy" id="568900"/>
    <lineage>
        <taxon>Eukaryota</taxon>
        <taxon>Sar</taxon>
        <taxon>Stramenopiles</taxon>
        <taxon>Ochrophyta</taxon>
        <taxon>Bacillariophyta</taxon>
        <taxon>Bacillariophyceae</taxon>
        <taxon>Bacillariophycidae</taxon>
        <taxon>Naviculales</taxon>
        <taxon>Naviculaceae</taxon>
        <taxon>Seminavis</taxon>
    </lineage>
</organism>
<feature type="transmembrane region" description="Helical" evidence="6">
    <location>
        <begin position="81"/>
        <end position="102"/>
    </location>
</feature>
<dbReference type="Proteomes" id="UP001153069">
    <property type="component" value="Unassembled WGS sequence"/>
</dbReference>
<evidence type="ECO:0000256" key="3">
    <source>
        <dbReference type="ARBA" id="ARBA00022692"/>
    </source>
</evidence>